<dbReference type="Pfam" id="PF00733">
    <property type="entry name" value="Asn_synthase"/>
    <property type="match status" value="1"/>
</dbReference>
<gene>
    <name evidence="3" type="primary">larE</name>
    <name evidence="3" type="ORF">IAA63_01810</name>
</gene>
<dbReference type="SUPFAM" id="SSF52402">
    <property type="entry name" value="Adenine nucleotide alpha hydrolases-like"/>
    <property type="match status" value="1"/>
</dbReference>
<feature type="active site" description="Nucleophile and sulfur donor" evidence="1">
    <location>
        <position position="180"/>
    </location>
</feature>
<dbReference type="GO" id="GO:0004066">
    <property type="term" value="F:asparagine synthase (glutamine-hydrolyzing) activity"/>
    <property type="evidence" value="ECO:0007669"/>
    <property type="project" value="InterPro"/>
</dbReference>
<evidence type="ECO:0000313" key="4">
    <source>
        <dbReference type="Proteomes" id="UP000886723"/>
    </source>
</evidence>
<name>A0A9D1T527_9FIRM</name>
<dbReference type="PANTHER" id="PTHR43169:SF2">
    <property type="entry name" value="NAD_GMP SYNTHASE DOMAIN-CONTAINING PROTEIN"/>
    <property type="match status" value="1"/>
</dbReference>
<dbReference type="EMBL" id="DVON01000036">
    <property type="protein sequence ID" value="HIV11862.1"/>
    <property type="molecule type" value="Genomic_DNA"/>
</dbReference>
<evidence type="ECO:0000313" key="3">
    <source>
        <dbReference type="EMBL" id="HIV11862.1"/>
    </source>
</evidence>
<dbReference type="PIRSF" id="PIRSF006661">
    <property type="entry name" value="PP-lp_UCP006661"/>
    <property type="match status" value="1"/>
</dbReference>
<dbReference type="CDD" id="cd01990">
    <property type="entry name" value="LarE-like"/>
    <property type="match status" value="1"/>
</dbReference>
<evidence type="ECO:0000259" key="2">
    <source>
        <dbReference type="Pfam" id="PF00733"/>
    </source>
</evidence>
<dbReference type="Proteomes" id="UP000886723">
    <property type="component" value="Unassembled WGS sequence"/>
</dbReference>
<proteinExistence type="predicted"/>
<dbReference type="GO" id="GO:0006529">
    <property type="term" value="P:asparagine biosynthetic process"/>
    <property type="evidence" value="ECO:0007669"/>
    <property type="project" value="InterPro"/>
</dbReference>
<reference evidence="3" key="2">
    <citation type="journal article" date="2021" name="PeerJ">
        <title>Extensive microbial diversity within the chicken gut microbiome revealed by metagenomics and culture.</title>
        <authorList>
            <person name="Gilroy R."/>
            <person name="Ravi A."/>
            <person name="Getino M."/>
            <person name="Pursley I."/>
            <person name="Horton D.L."/>
            <person name="Alikhan N.F."/>
            <person name="Baker D."/>
            <person name="Gharbi K."/>
            <person name="Hall N."/>
            <person name="Watson M."/>
            <person name="Adriaenssens E.M."/>
            <person name="Foster-Nyarko E."/>
            <person name="Jarju S."/>
            <person name="Secka A."/>
            <person name="Antonio M."/>
            <person name="Oren A."/>
            <person name="Chaudhuri R.R."/>
            <person name="La Ragione R."/>
            <person name="Hildebrand F."/>
            <person name="Pallen M.J."/>
        </authorList>
    </citation>
    <scope>NUCLEOTIDE SEQUENCE</scope>
    <source>
        <strain evidence="3">ChiBcec2-4451</strain>
    </source>
</reference>
<accession>A0A9D1T527</accession>
<evidence type="ECO:0000256" key="1">
    <source>
        <dbReference type="PIRSR" id="PIRSR006661-1"/>
    </source>
</evidence>
<dbReference type="NCBIfam" id="TIGR00268">
    <property type="entry name" value="ATP-dependent sacrificial sulfur transferase LarE"/>
    <property type="match status" value="1"/>
</dbReference>
<sequence length="291" mass="32245">MTLEEKKQQLAALMDEYTKQDVCLALSGGVDSALLAWWAGKYAAGNHTKVYGVTFDTVLHPAADLEAARQSARDAGILHKVITVNELEFAEIADNPENRCYLCKKGLFEQLIRFGQERGISTFLEGTNQDDLSVYRPGLQAVRELGVHSPLAQCQITKEEVRQLAREAGIRVASRPSAPCMATRLPYGARLDLDLLRRIEAAEEAVRELGFPVVRVRYHEPVARIEVEPEKLALAVQLKDFITRILKALGFPYVTLDLEGFRSGSMDIPEASGGKAGEYTPEFLKNIPGEM</sequence>
<dbReference type="AlphaFoldDB" id="A0A9D1T527"/>
<keyword evidence="3" id="KW-0808">Transferase</keyword>
<comment type="caution">
    <text evidence="3">The sequence shown here is derived from an EMBL/GenBank/DDBJ whole genome shotgun (WGS) entry which is preliminary data.</text>
</comment>
<organism evidence="3 4">
    <name type="scientific">Candidatus Pullilachnospira stercoravium</name>
    <dbReference type="NCBI Taxonomy" id="2840913"/>
    <lineage>
        <taxon>Bacteria</taxon>
        <taxon>Bacillati</taxon>
        <taxon>Bacillota</taxon>
        <taxon>Clostridia</taxon>
        <taxon>Lachnospirales</taxon>
        <taxon>Lachnospiraceae</taxon>
        <taxon>Lachnospiraceae incertae sedis</taxon>
        <taxon>Candidatus Pullilachnospira</taxon>
    </lineage>
</organism>
<protein>
    <submittedName>
        <fullName evidence="3">ATP-dependent sacrificial sulfur transferase LarE</fullName>
    </submittedName>
</protein>
<reference evidence="3" key="1">
    <citation type="submission" date="2020-10" db="EMBL/GenBank/DDBJ databases">
        <authorList>
            <person name="Gilroy R."/>
        </authorList>
    </citation>
    <scope>NUCLEOTIDE SEQUENCE</scope>
    <source>
        <strain evidence="3">ChiBcec2-4451</strain>
    </source>
</reference>
<dbReference type="PANTHER" id="PTHR43169">
    <property type="entry name" value="EXSB FAMILY PROTEIN"/>
    <property type="match status" value="1"/>
</dbReference>
<dbReference type="GO" id="GO:0016783">
    <property type="term" value="F:sulfurtransferase activity"/>
    <property type="evidence" value="ECO:0007669"/>
    <property type="project" value="InterPro"/>
</dbReference>
<dbReference type="InterPro" id="IPR052188">
    <property type="entry name" value="Ni-pincer_cofactor_biosynth"/>
</dbReference>
<feature type="domain" description="Asparagine synthetase" evidence="2">
    <location>
        <begin position="20"/>
        <end position="92"/>
    </location>
</feature>
<dbReference type="InterPro" id="IPR005232">
    <property type="entry name" value="LarE"/>
</dbReference>
<dbReference type="InterPro" id="IPR014729">
    <property type="entry name" value="Rossmann-like_a/b/a_fold"/>
</dbReference>
<dbReference type="InterPro" id="IPR001962">
    <property type="entry name" value="Asn_synthase"/>
</dbReference>
<dbReference type="Gene3D" id="3.40.50.620">
    <property type="entry name" value="HUPs"/>
    <property type="match status" value="1"/>
</dbReference>